<reference evidence="3 4" key="1">
    <citation type="submission" date="2018-10" db="EMBL/GenBank/DDBJ databases">
        <title>Genomic Encyclopedia of Archaeal and Bacterial Type Strains, Phase II (KMG-II): from individual species to whole genera.</title>
        <authorList>
            <person name="Goeker M."/>
        </authorList>
    </citation>
    <scope>NUCLEOTIDE SEQUENCE [LARGE SCALE GENOMIC DNA]</scope>
    <source>
        <strain evidence="3 4">DSM 18602</strain>
    </source>
</reference>
<organism evidence="3 4">
    <name type="scientific">Mucilaginibacter gracilis</name>
    <dbReference type="NCBI Taxonomy" id="423350"/>
    <lineage>
        <taxon>Bacteria</taxon>
        <taxon>Pseudomonadati</taxon>
        <taxon>Bacteroidota</taxon>
        <taxon>Sphingobacteriia</taxon>
        <taxon>Sphingobacteriales</taxon>
        <taxon>Sphingobacteriaceae</taxon>
        <taxon>Mucilaginibacter</taxon>
    </lineage>
</organism>
<dbReference type="Proteomes" id="UP000268007">
    <property type="component" value="Unassembled WGS sequence"/>
</dbReference>
<comment type="caution">
    <text evidence="3">The sequence shown here is derived from an EMBL/GenBank/DDBJ whole genome shotgun (WGS) entry which is preliminary data.</text>
</comment>
<keyword evidence="4" id="KW-1185">Reference proteome</keyword>
<evidence type="ECO:0000313" key="3">
    <source>
        <dbReference type="EMBL" id="RKR82244.1"/>
    </source>
</evidence>
<evidence type="ECO:0000256" key="1">
    <source>
        <dbReference type="ARBA" id="ARBA00007637"/>
    </source>
</evidence>
<dbReference type="InterPro" id="IPR036291">
    <property type="entry name" value="NAD(P)-bd_dom_sf"/>
</dbReference>
<dbReference type="Pfam" id="PF01370">
    <property type="entry name" value="Epimerase"/>
    <property type="match status" value="1"/>
</dbReference>
<protein>
    <submittedName>
        <fullName evidence="3">Nucleoside-diphosphate-sugar epimerase</fullName>
    </submittedName>
</protein>
<dbReference type="AlphaFoldDB" id="A0A495J1R1"/>
<dbReference type="InterPro" id="IPR001509">
    <property type="entry name" value="Epimerase_deHydtase"/>
</dbReference>
<sequence length="300" mass="33808">MKKILLTGANGFVGSHILKLLIEKGYFPVALLRSTSNLWRIAHLRNSFDVFISDDHISDLPKLFDKYKIDAVIHTATEYGRHTPLSKILQTNVIFPLQLIESGSRKGLDLFINTDTFFGKKQFNLSYLNDYTTSKRVLESLLTNLSSQLKVVNLRIEHVFGESDDEQKFVTSILKQTIQNSDEILLSEGLQKRDFIYVKDVADAYINILENSGLSQGFQEYEVGTGESISIKELVTKIATATQSKTKLCFGAIPGRSGEIEDSKANNVSLKNIGWQPKYTLDAALTEMILTEKNRFTNEN</sequence>
<dbReference type="EMBL" id="RBKU01000001">
    <property type="protein sequence ID" value="RKR82244.1"/>
    <property type="molecule type" value="Genomic_DNA"/>
</dbReference>
<name>A0A495J1R1_9SPHI</name>
<comment type="similarity">
    <text evidence="1">Belongs to the NAD(P)-dependent epimerase/dehydratase family.</text>
</comment>
<dbReference type="OrthoDB" id="9803010at2"/>
<gene>
    <name evidence="3" type="ORF">BDD43_2420</name>
</gene>
<dbReference type="SUPFAM" id="SSF51735">
    <property type="entry name" value="NAD(P)-binding Rossmann-fold domains"/>
    <property type="match status" value="1"/>
</dbReference>
<accession>A0A495J1R1</accession>
<dbReference type="Gene3D" id="3.40.50.720">
    <property type="entry name" value="NAD(P)-binding Rossmann-like Domain"/>
    <property type="match status" value="1"/>
</dbReference>
<evidence type="ECO:0000313" key="4">
    <source>
        <dbReference type="Proteomes" id="UP000268007"/>
    </source>
</evidence>
<proteinExistence type="inferred from homology"/>
<dbReference type="PANTHER" id="PTHR43000">
    <property type="entry name" value="DTDP-D-GLUCOSE 4,6-DEHYDRATASE-RELATED"/>
    <property type="match status" value="1"/>
</dbReference>
<feature type="domain" description="NAD-dependent epimerase/dehydratase" evidence="2">
    <location>
        <begin position="4"/>
        <end position="224"/>
    </location>
</feature>
<dbReference type="RefSeq" id="WP_121197866.1">
    <property type="nucleotide sequence ID" value="NZ_RBKU01000001.1"/>
</dbReference>
<evidence type="ECO:0000259" key="2">
    <source>
        <dbReference type="Pfam" id="PF01370"/>
    </source>
</evidence>